<dbReference type="STRING" id="1028.SAMN05661096_04111"/>
<protein>
    <recommendedName>
        <fullName evidence="3">Lipoprotein</fullName>
    </recommendedName>
</protein>
<reference evidence="2" key="1">
    <citation type="submission" date="2017-04" db="EMBL/GenBank/DDBJ databases">
        <authorList>
            <person name="Varghese N."/>
            <person name="Submissions S."/>
        </authorList>
    </citation>
    <scope>NUCLEOTIDE SEQUENCE [LARGE SCALE GENOMIC DNA]</scope>
    <source>
        <strain evidence="2">DSM 4125</strain>
    </source>
</reference>
<accession>A0A1X7LKU2</accession>
<evidence type="ECO:0008006" key="3">
    <source>
        <dbReference type="Google" id="ProtNLM"/>
    </source>
</evidence>
<evidence type="ECO:0000313" key="2">
    <source>
        <dbReference type="Proteomes" id="UP000193804"/>
    </source>
</evidence>
<organism evidence="1 2">
    <name type="scientific">Marivirga sericea</name>
    <dbReference type="NCBI Taxonomy" id="1028"/>
    <lineage>
        <taxon>Bacteria</taxon>
        <taxon>Pseudomonadati</taxon>
        <taxon>Bacteroidota</taxon>
        <taxon>Cytophagia</taxon>
        <taxon>Cytophagales</taxon>
        <taxon>Marivirgaceae</taxon>
        <taxon>Marivirga</taxon>
    </lineage>
</organism>
<gene>
    <name evidence="1" type="ORF">SAMN05661096_04111</name>
</gene>
<name>A0A1X7LKU2_9BACT</name>
<dbReference type="PROSITE" id="PS51257">
    <property type="entry name" value="PROKAR_LIPOPROTEIN"/>
    <property type="match status" value="1"/>
</dbReference>
<dbReference type="Proteomes" id="UP000193804">
    <property type="component" value="Unassembled WGS sequence"/>
</dbReference>
<dbReference type="EMBL" id="FXAW01000018">
    <property type="protein sequence ID" value="SMG53872.1"/>
    <property type="molecule type" value="Genomic_DNA"/>
</dbReference>
<dbReference type="OrthoDB" id="979576at2"/>
<sequence length="198" mass="23257">MHKLHILYLTLLFVSCSHQEEQNSIQQYFDEQEIKHLELLMNFVRNEITADCKSEYEECISKYFNQYEDLPANASDIDLGISKEKEKELLTKIDKSLFDKIWIYCEGSKATSKKDKRVKIKSLCINSKGKFAELLLSTTKSKDTLQIYGKPFEYLGDYSASMNSLLLKQSERFDFESKREFLLITIHLLTLNYPEETF</sequence>
<proteinExistence type="predicted"/>
<keyword evidence="2" id="KW-1185">Reference proteome</keyword>
<evidence type="ECO:0000313" key="1">
    <source>
        <dbReference type="EMBL" id="SMG53872.1"/>
    </source>
</evidence>
<dbReference type="AlphaFoldDB" id="A0A1X7LKU2"/>
<dbReference type="RefSeq" id="WP_085519216.1">
    <property type="nucleotide sequence ID" value="NZ_FXAW01000018.1"/>
</dbReference>